<organism evidence="2 3">
    <name type="scientific">Gordonia cholesterolivorans</name>
    <dbReference type="NCBI Taxonomy" id="559625"/>
    <lineage>
        <taxon>Bacteria</taxon>
        <taxon>Bacillati</taxon>
        <taxon>Actinomycetota</taxon>
        <taxon>Actinomycetes</taxon>
        <taxon>Mycobacteriales</taxon>
        <taxon>Gordoniaceae</taxon>
        <taxon>Gordonia</taxon>
    </lineage>
</organism>
<keyword evidence="3" id="KW-1185">Reference proteome</keyword>
<evidence type="ECO:0000313" key="2">
    <source>
        <dbReference type="EMBL" id="GAA2382450.1"/>
    </source>
</evidence>
<sequence>MAVIGLGRFGASLAIELVNQGVEVLAMDSDPALVQRYSDDLPNAAVIDSTDPQALRQLGVETFDHVIVCIGADLEASVLTTSVLADLEVPDIWAKALSRQHGSILTRVGAHHVVLPEHEMGERVAHLVIDRRLLDYAEFDHEFAMGKSSVPRDLVGLDLKSSRVRSTYGVTIVAIKKGDGAFEFAGVDTVVHEDDVLIVAGPRRAVERFADNK</sequence>
<feature type="domain" description="RCK C-terminal" evidence="1">
    <location>
        <begin position="131"/>
        <end position="213"/>
    </location>
</feature>
<dbReference type="Proteomes" id="UP001501170">
    <property type="component" value="Unassembled WGS sequence"/>
</dbReference>
<dbReference type="InterPro" id="IPR050721">
    <property type="entry name" value="Trk_Ktr_HKT_K-transport"/>
</dbReference>
<dbReference type="SUPFAM" id="SSF51735">
    <property type="entry name" value="NAD(P)-binding Rossmann-fold domains"/>
    <property type="match status" value="1"/>
</dbReference>
<evidence type="ECO:0000259" key="1">
    <source>
        <dbReference type="PROSITE" id="PS51202"/>
    </source>
</evidence>
<dbReference type="PROSITE" id="PS51202">
    <property type="entry name" value="RCK_C"/>
    <property type="match status" value="1"/>
</dbReference>
<dbReference type="Gene3D" id="3.40.50.720">
    <property type="entry name" value="NAD(P)-binding Rossmann-like Domain"/>
    <property type="match status" value="1"/>
</dbReference>
<accession>A0ABN3HK73</accession>
<comment type="caution">
    <text evidence="2">The sequence shown here is derived from an EMBL/GenBank/DDBJ whole genome shotgun (WGS) entry which is preliminary data.</text>
</comment>
<dbReference type="Pfam" id="PF02254">
    <property type="entry name" value="TrkA_N"/>
    <property type="match status" value="1"/>
</dbReference>
<gene>
    <name evidence="2" type="ORF">GCM10009855_23290</name>
</gene>
<protein>
    <submittedName>
        <fullName evidence="2">TrkA family potassium uptake protein</fullName>
    </submittedName>
</protein>
<dbReference type="PANTHER" id="PTHR43833:SF7">
    <property type="entry name" value="KTR SYSTEM POTASSIUM UPTAKE PROTEIN C"/>
    <property type="match status" value="1"/>
</dbReference>
<dbReference type="InterPro" id="IPR036721">
    <property type="entry name" value="RCK_C_sf"/>
</dbReference>
<dbReference type="InterPro" id="IPR036291">
    <property type="entry name" value="NAD(P)-bd_dom_sf"/>
</dbReference>
<dbReference type="Gene3D" id="3.30.70.1450">
    <property type="entry name" value="Regulator of K+ conductance, C-terminal domain"/>
    <property type="match status" value="1"/>
</dbReference>
<dbReference type="EMBL" id="BAAARB010000011">
    <property type="protein sequence ID" value="GAA2382450.1"/>
    <property type="molecule type" value="Genomic_DNA"/>
</dbReference>
<dbReference type="InterPro" id="IPR006037">
    <property type="entry name" value="RCK_C"/>
</dbReference>
<name>A0ABN3HK73_9ACTN</name>
<evidence type="ECO:0000313" key="3">
    <source>
        <dbReference type="Proteomes" id="UP001501170"/>
    </source>
</evidence>
<dbReference type="InterPro" id="IPR003148">
    <property type="entry name" value="RCK_N"/>
</dbReference>
<proteinExistence type="predicted"/>
<dbReference type="Pfam" id="PF02080">
    <property type="entry name" value="TrkA_C"/>
    <property type="match status" value="1"/>
</dbReference>
<dbReference type="SUPFAM" id="SSF116726">
    <property type="entry name" value="TrkA C-terminal domain-like"/>
    <property type="match status" value="1"/>
</dbReference>
<reference evidence="2 3" key="1">
    <citation type="journal article" date="2019" name="Int. J. Syst. Evol. Microbiol.">
        <title>The Global Catalogue of Microorganisms (GCM) 10K type strain sequencing project: providing services to taxonomists for standard genome sequencing and annotation.</title>
        <authorList>
            <consortium name="The Broad Institute Genomics Platform"/>
            <consortium name="The Broad Institute Genome Sequencing Center for Infectious Disease"/>
            <person name="Wu L."/>
            <person name="Ma J."/>
        </authorList>
    </citation>
    <scope>NUCLEOTIDE SEQUENCE [LARGE SCALE GENOMIC DNA]</scope>
    <source>
        <strain evidence="2 3">JCM 16227</strain>
    </source>
</reference>
<dbReference type="PANTHER" id="PTHR43833">
    <property type="entry name" value="POTASSIUM CHANNEL PROTEIN 2-RELATED-RELATED"/>
    <property type="match status" value="1"/>
</dbReference>